<keyword evidence="4" id="KW-1133">Transmembrane helix</keyword>
<name>A0A067MZC1_BOTB1</name>
<organism evidence="6 7">
    <name type="scientific">Botryobasidium botryosum (strain FD-172 SS1)</name>
    <dbReference type="NCBI Taxonomy" id="930990"/>
    <lineage>
        <taxon>Eukaryota</taxon>
        <taxon>Fungi</taxon>
        <taxon>Dikarya</taxon>
        <taxon>Basidiomycota</taxon>
        <taxon>Agaricomycotina</taxon>
        <taxon>Agaricomycetes</taxon>
        <taxon>Cantharellales</taxon>
        <taxon>Botryobasidiaceae</taxon>
        <taxon>Botryobasidium</taxon>
    </lineage>
</organism>
<dbReference type="HOGENOM" id="CLU_001265_1_2_1"/>
<feature type="transmembrane region" description="Helical" evidence="4">
    <location>
        <begin position="336"/>
        <end position="352"/>
    </location>
</feature>
<feature type="region of interest" description="Disordered" evidence="3">
    <location>
        <begin position="1"/>
        <end position="48"/>
    </location>
</feature>
<dbReference type="EMBL" id="KL198018">
    <property type="protein sequence ID" value="KDQ20060.1"/>
    <property type="molecule type" value="Genomic_DNA"/>
</dbReference>
<evidence type="ECO:0000256" key="2">
    <source>
        <dbReference type="ARBA" id="ARBA00006727"/>
    </source>
</evidence>
<feature type="transmembrane region" description="Helical" evidence="4">
    <location>
        <begin position="303"/>
        <end position="324"/>
    </location>
</feature>
<dbReference type="GO" id="GO:0016020">
    <property type="term" value="C:membrane"/>
    <property type="evidence" value="ECO:0007669"/>
    <property type="project" value="UniProtKB-SubCell"/>
</dbReference>
<evidence type="ECO:0000256" key="3">
    <source>
        <dbReference type="SAM" id="MobiDB-lite"/>
    </source>
</evidence>
<feature type="transmembrane region" description="Helical" evidence="4">
    <location>
        <begin position="192"/>
        <end position="212"/>
    </location>
</feature>
<evidence type="ECO:0000313" key="7">
    <source>
        <dbReference type="Proteomes" id="UP000027195"/>
    </source>
</evidence>
<dbReference type="InterPro" id="IPR050327">
    <property type="entry name" value="Proton-linked_MCT"/>
</dbReference>
<dbReference type="SUPFAM" id="SSF103473">
    <property type="entry name" value="MFS general substrate transporter"/>
    <property type="match status" value="1"/>
</dbReference>
<feature type="transmembrane region" description="Helical" evidence="4">
    <location>
        <begin position="270"/>
        <end position="291"/>
    </location>
</feature>
<dbReference type="InterPro" id="IPR011701">
    <property type="entry name" value="MFS"/>
</dbReference>
<reference evidence="7" key="1">
    <citation type="journal article" date="2014" name="Proc. Natl. Acad. Sci. U.S.A.">
        <title>Extensive sampling of basidiomycete genomes demonstrates inadequacy of the white-rot/brown-rot paradigm for wood decay fungi.</title>
        <authorList>
            <person name="Riley R."/>
            <person name="Salamov A.A."/>
            <person name="Brown D.W."/>
            <person name="Nagy L.G."/>
            <person name="Floudas D."/>
            <person name="Held B.W."/>
            <person name="Levasseur A."/>
            <person name="Lombard V."/>
            <person name="Morin E."/>
            <person name="Otillar R."/>
            <person name="Lindquist E.A."/>
            <person name="Sun H."/>
            <person name="LaButti K.M."/>
            <person name="Schmutz J."/>
            <person name="Jabbour D."/>
            <person name="Luo H."/>
            <person name="Baker S.E."/>
            <person name="Pisabarro A.G."/>
            <person name="Walton J.D."/>
            <person name="Blanchette R.A."/>
            <person name="Henrissat B."/>
            <person name="Martin F."/>
            <person name="Cullen D."/>
            <person name="Hibbett D.S."/>
            <person name="Grigoriev I.V."/>
        </authorList>
    </citation>
    <scope>NUCLEOTIDE SEQUENCE [LARGE SCALE GENOMIC DNA]</scope>
    <source>
        <strain evidence="7">FD-172 SS1</strain>
    </source>
</reference>
<dbReference type="Gene3D" id="1.20.1250.20">
    <property type="entry name" value="MFS general substrate transporter like domains"/>
    <property type="match status" value="2"/>
</dbReference>
<feature type="compositionally biased region" description="Polar residues" evidence="3">
    <location>
        <begin position="9"/>
        <end position="34"/>
    </location>
</feature>
<accession>A0A067MZC1</accession>
<evidence type="ECO:0000313" key="6">
    <source>
        <dbReference type="EMBL" id="KDQ20060.1"/>
    </source>
</evidence>
<feature type="transmembrane region" description="Helical" evidence="4">
    <location>
        <begin position="160"/>
        <end position="180"/>
    </location>
</feature>
<dbReference type="Pfam" id="PF07690">
    <property type="entry name" value="MFS_1"/>
    <property type="match status" value="1"/>
</dbReference>
<comment type="similarity">
    <text evidence="2">Belongs to the major facilitator superfamily. Monocarboxylate porter (TC 2.A.1.13) family.</text>
</comment>
<feature type="transmembrane region" description="Helical" evidence="4">
    <location>
        <begin position="102"/>
        <end position="125"/>
    </location>
</feature>
<evidence type="ECO:0000259" key="5">
    <source>
        <dbReference type="PROSITE" id="PS50850"/>
    </source>
</evidence>
<keyword evidence="7" id="KW-1185">Reference proteome</keyword>
<evidence type="ECO:0000256" key="4">
    <source>
        <dbReference type="SAM" id="Phobius"/>
    </source>
</evidence>
<dbReference type="AlphaFoldDB" id="A0A067MZC1"/>
<feature type="transmembrane region" description="Helical" evidence="4">
    <location>
        <begin position="61"/>
        <end position="82"/>
    </location>
</feature>
<sequence length="380" mass="40846">MLEEPATIELSSLNDSSAPPGAQASNNNNDNTPSEIPESTLESQNRESAVALPPVDGGMQAWTFVAAAFVLEALVWGFGSSYGIFQDYYTHNPPFNTSSETAIAAVGTVGLAIPYIEVIGILVIYERWPHITKPTMWVALAVSCGSLALSSFATKVWHLIILQGVVFGMAGGALYAPVLVWLSEWFVRRRGLAGSIIFGGLGAGGAVFPLLINGLLSATGSWQWTLRILALVIAVSGSVALWFVKPRVPIVRRQQGQVKPVNMSFMKTPLYLSVEVTIFIQAIAYFPVSLYMPTYTSAVGLPIINGTVVLAVFNIASVVGQVIFGHLCDRMPYTRVMIISGVGSALSAYLLWGFAHSLWLIFLFVVVFGAVVSMSFTSIS</sequence>
<feature type="transmembrane region" description="Helical" evidence="4">
    <location>
        <begin position="224"/>
        <end position="244"/>
    </location>
</feature>
<feature type="transmembrane region" description="Helical" evidence="4">
    <location>
        <begin position="358"/>
        <end position="379"/>
    </location>
</feature>
<dbReference type="OrthoDB" id="2213137at2759"/>
<dbReference type="PANTHER" id="PTHR11360">
    <property type="entry name" value="MONOCARBOXYLATE TRANSPORTER"/>
    <property type="match status" value="1"/>
</dbReference>
<keyword evidence="4" id="KW-0812">Transmembrane</keyword>
<dbReference type="GO" id="GO:0022857">
    <property type="term" value="F:transmembrane transporter activity"/>
    <property type="evidence" value="ECO:0007669"/>
    <property type="project" value="InterPro"/>
</dbReference>
<dbReference type="InterPro" id="IPR020846">
    <property type="entry name" value="MFS_dom"/>
</dbReference>
<dbReference type="PANTHER" id="PTHR11360:SF287">
    <property type="entry name" value="MFS MONOCARBOXYLATE TRANSPORTER"/>
    <property type="match status" value="1"/>
</dbReference>
<protein>
    <recommendedName>
        <fullName evidence="5">Major facilitator superfamily (MFS) profile domain-containing protein</fullName>
    </recommendedName>
</protein>
<dbReference type="Proteomes" id="UP000027195">
    <property type="component" value="Unassembled WGS sequence"/>
</dbReference>
<feature type="transmembrane region" description="Helical" evidence="4">
    <location>
        <begin position="137"/>
        <end position="154"/>
    </location>
</feature>
<keyword evidence="4" id="KW-0472">Membrane</keyword>
<proteinExistence type="inferred from homology"/>
<feature type="domain" description="Major facilitator superfamily (MFS) profile" evidence="5">
    <location>
        <begin position="65"/>
        <end position="380"/>
    </location>
</feature>
<dbReference type="InterPro" id="IPR036259">
    <property type="entry name" value="MFS_trans_sf"/>
</dbReference>
<dbReference type="PROSITE" id="PS50850">
    <property type="entry name" value="MFS"/>
    <property type="match status" value="1"/>
</dbReference>
<comment type="subcellular location">
    <subcellularLocation>
        <location evidence="1">Membrane</location>
        <topology evidence="1">Multi-pass membrane protein</topology>
    </subcellularLocation>
</comment>
<gene>
    <name evidence="6" type="ORF">BOTBODRAFT_51414</name>
</gene>
<evidence type="ECO:0000256" key="1">
    <source>
        <dbReference type="ARBA" id="ARBA00004141"/>
    </source>
</evidence>
<dbReference type="InParanoid" id="A0A067MZC1"/>